<dbReference type="PANTHER" id="PTHR45969">
    <property type="entry name" value="RING ZINC FINGER PROTEIN-RELATED"/>
    <property type="match status" value="1"/>
</dbReference>
<dbReference type="PANTHER" id="PTHR45969:SF69">
    <property type="entry name" value="FINGER DOMAIN PROTEIN, PUTATIVE (AFU_ORTHOLOGUE AFUA_3G12190)-RELATED"/>
    <property type="match status" value="1"/>
</dbReference>
<gene>
    <name evidence="6" type="ORF">HYALB_00002846</name>
</gene>
<dbReference type="Proteomes" id="UP000701801">
    <property type="component" value="Unassembled WGS sequence"/>
</dbReference>
<dbReference type="EMBL" id="CAJVRM010000072">
    <property type="protein sequence ID" value="CAG8973520.1"/>
    <property type="molecule type" value="Genomic_DNA"/>
</dbReference>
<sequence length="408" mass="47548">MPDSYMGSNIPPLFWTPEKPFHTYPAVIQFILENQLSEWWTFLERIWNPSDVLPWFSSMHALSKGNLNIPPGMILSAIYVGEAKLAELYCAGTTMLPNVTPNPYDFWERGDGSVWSIRMMKEHFTKPIGFRSIGWLQKFKLDVLYCLDDLVEWVLYLFILKYFCLEVEDYCLASQQYNFPTINGPYEDLLPTIPLHHIWTENLGQDDSGCSICFSKMVNVHEHTNMREKLPWEIMEEAWTRYLKKKSFLETLPKQYQLGCPETLDFYHQIITKERERQTTTDMDNENECVGAVQTECGHIFGKKCLAKWIQTQSTCPICRAHLREPEEPQQMNSTEQAYLESERMFVGQMIVCLMGIIEEGKREAWTERREEPGGNRFSDVLAKLDLCQRVEDGRIAKFGFFSGDLAK</sequence>
<protein>
    <recommendedName>
        <fullName evidence="5">RING-type domain-containing protein</fullName>
    </recommendedName>
</protein>
<evidence type="ECO:0000313" key="7">
    <source>
        <dbReference type="Proteomes" id="UP000701801"/>
    </source>
</evidence>
<feature type="domain" description="RING-type" evidence="5">
    <location>
        <begin position="296"/>
        <end position="320"/>
    </location>
</feature>
<accession>A0A9N9LDU9</accession>
<evidence type="ECO:0000256" key="2">
    <source>
        <dbReference type="ARBA" id="ARBA00022771"/>
    </source>
</evidence>
<evidence type="ECO:0000259" key="5">
    <source>
        <dbReference type="PROSITE" id="PS50089"/>
    </source>
</evidence>
<evidence type="ECO:0000313" key="6">
    <source>
        <dbReference type="EMBL" id="CAG8973520.1"/>
    </source>
</evidence>
<evidence type="ECO:0000256" key="1">
    <source>
        <dbReference type="ARBA" id="ARBA00022723"/>
    </source>
</evidence>
<dbReference type="PROSITE" id="PS50089">
    <property type="entry name" value="ZF_RING_2"/>
    <property type="match status" value="1"/>
</dbReference>
<evidence type="ECO:0000256" key="4">
    <source>
        <dbReference type="PROSITE-ProRule" id="PRU00175"/>
    </source>
</evidence>
<dbReference type="OrthoDB" id="8062037at2759"/>
<dbReference type="InterPro" id="IPR001841">
    <property type="entry name" value="Znf_RING"/>
</dbReference>
<dbReference type="Pfam" id="PF13639">
    <property type="entry name" value="zf-RING_2"/>
    <property type="match status" value="1"/>
</dbReference>
<keyword evidence="3" id="KW-0862">Zinc</keyword>
<proteinExistence type="predicted"/>
<name>A0A9N9LDU9_9HELO</name>
<organism evidence="6 7">
    <name type="scientific">Hymenoscyphus albidus</name>
    <dbReference type="NCBI Taxonomy" id="595503"/>
    <lineage>
        <taxon>Eukaryota</taxon>
        <taxon>Fungi</taxon>
        <taxon>Dikarya</taxon>
        <taxon>Ascomycota</taxon>
        <taxon>Pezizomycotina</taxon>
        <taxon>Leotiomycetes</taxon>
        <taxon>Helotiales</taxon>
        <taxon>Helotiaceae</taxon>
        <taxon>Hymenoscyphus</taxon>
    </lineage>
</organism>
<dbReference type="InterPro" id="IPR013083">
    <property type="entry name" value="Znf_RING/FYVE/PHD"/>
</dbReference>
<reference evidence="6" key="1">
    <citation type="submission" date="2021-07" db="EMBL/GenBank/DDBJ databases">
        <authorList>
            <person name="Durling M."/>
        </authorList>
    </citation>
    <scope>NUCLEOTIDE SEQUENCE</scope>
</reference>
<keyword evidence="7" id="KW-1185">Reference proteome</keyword>
<dbReference type="SUPFAM" id="SSF57850">
    <property type="entry name" value="RING/U-box"/>
    <property type="match status" value="1"/>
</dbReference>
<dbReference type="AlphaFoldDB" id="A0A9N9LDU9"/>
<keyword evidence="1" id="KW-0479">Metal-binding</keyword>
<dbReference type="GO" id="GO:0008270">
    <property type="term" value="F:zinc ion binding"/>
    <property type="evidence" value="ECO:0007669"/>
    <property type="project" value="UniProtKB-KW"/>
</dbReference>
<dbReference type="GO" id="GO:0061630">
    <property type="term" value="F:ubiquitin protein ligase activity"/>
    <property type="evidence" value="ECO:0007669"/>
    <property type="project" value="TreeGrafter"/>
</dbReference>
<evidence type="ECO:0000256" key="3">
    <source>
        <dbReference type="ARBA" id="ARBA00022833"/>
    </source>
</evidence>
<dbReference type="GO" id="GO:0016567">
    <property type="term" value="P:protein ubiquitination"/>
    <property type="evidence" value="ECO:0007669"/>
    <property type="project" value="TreeGrafter"/>
</dbReference>
<dbReference type="Gene3D" id="3.30.40.10">
    <property type="entry name" value="Zinc/RING finger domain, C3HC4 (zinc finger)"/>
    <property type="match status" value="1"/>
</dbReference>
<comment type="caution">
    <text evidence="6">The sequence shown here is derived from an EMBL/GenBank/DDBJ whole genome shotgun (WGS) entry which is preliminary data.</text>
</comment>
<keyword evidence="2 4" id="KW-0863">Zinc-finger</keyword>